<evidence type="ECO:0000256" key="3">
    <source>
        <dbReference type="ARBA" id="ARBA00023163"/>
    </source>
</evidence>
<dbReference type="RefSeq" id="WP_045985998.1">
    <property type="nucleotide sequence ID" value="NZ_CP063052.1"/>
</dbReference>
<sequence length="273" mass="30581">MNSTYSQIKCFEGIESVYAHYKDEHFSPHVHEGYAIGIIERGAQKFFYKGGNHLSGAGSLVAVNADAIHTGQSASDNGWSYRAIYPTPEVVNRVLADYTDGRHYSPSFQTPTIENPVLTNHLRTLFEYSDIDSPALVLESLLITFLSNLARASGSKLPDGETASAKANIERVRDYIREYSHQNLTIDELANLAGINKYTLLRQFKQAYGLAPHQYQIQLRIRHAQTLLRQGMAPSIVATDSGFYDQSHLSAHFKKALGVTPKHYLNGMQMCRR</sequence>
<dbReference type="AlphaFoldDB" id="A0A837G6G6"/>
<dbReference type="Pfam" id="PF12833">
    <property type="entry name" value="HTH_18"/>
    <property type="match status" value="1"/>
</dbReference>
<name>A0A837G6G6_9VIBR</name>
<dbReference type="InterPro" id="IPR009057">
    <property type="entry name" value="Homeodomain-like_sf"/>
</dbReference>
<dbReference type="PANTHER" id="PTHR46796">
    <property type="entry name" value="HTH-TYPE TRANSCRIPTIONAL ACTIVATOR RHAS-RELATED"/>
    <property type="match status" value="1"/>
</dbReference>
<keyword evidence="1" id="KW-0805">Transcription regulation</keyword>
<proteinExistence type="predicted"/>
<dbReference type="SUPFAM" id="SSF46689">
    <property type="entry name" value="Homeodomain-like"/>
    <property type="match status" value="2"/>
</dbReference>
<dbReference type="InterPro" id="IPR003313">
    <property type="entry name" value="AraC-bd"/>
</dbReference>
<keyword evidence="3" id="KW-0804">Transcription</keyword>
<keyword evidence="2" id="KW-0238">DNA-binding</keyword>
<dbReference type="PANTHER" id="PTHR46796:SF2">
    <property type="entry name" value="TRANSCRIPTIONAL REGULATORY PROTEIN"/>
    <property type="match status" value="1"/>
</dbReference>
<dbReference type="EMBL" id="JXXR01000012">
    <property type="protein sequence ID" value="KJY72816.1"/>
    <property type="molecule type" value="Genomic_DNA"/>
</dbReference>
<protein>
    <submittedName>
        <fullName evidence="4">Transcriptional regulator</fullName>
    </submittedName>
</protein>
<dbReference type="SMART" id="SM00342">
    <property type="entry name" value="HTH_ARAC"/>
    <property type="match status" value="1"/>
</dbReference>
<dbReference type="Gene3D" id="1.10.10.60">
    <property type="entry name" value="Homeodomain-like"/>
    <property type="match status" value="2"/>
</dbReference>
<organism evidence="4">
    <name type="scientific">Vibrio coralliilyticus</name>
    <dbReference type="NCBI Taxonomy" id="190893"/>
    <lineage>
        <taxon>Bacteria</taxon>
        <taxon>Pseudomonadati</taxon>
        <taxon>Pseudomonadota</taxon>
        <taxon>Gammaproteobacteria</taxon>
        <taxon>Vibrionales</taxon>
        <taxon>Vibrionaceae</taxon>
        <taxon>Vibrio</taxon>
    </lineage>
</organism>
<dbReference type="PROSITE" id="PS01124">
    <property type="entry name" value="HTH_ARAC_FAMILY_2"/>
    <property type="match status" value="1"/>
</dbReference>
<dbReference type="InterPro" id="IPR050204">
    <property type="entry name" value="AraC_XylS_family_regulators"/>
</dbReference>
<accession>A0A837G6G6</accession>
<dbReference type="GO" id="GO:0043565">
    <property type="term" value="F:sequence-specific DNA binding"/>
    <property type="evidence" value="ECO:0007669"/>
    <property type="project" value="InterPro"/>
</dbReference>
<dbReference type="InterPro" id="IPR018060">
    <property type="entry name" value="HTH_AraC"/>
</dbReference>
<reference evidence="4" key="1">
    <citation type="journal article" date="2015" name="BMC Genomics">
        <title>Genome mining reveals unlocked bioactive potential of marine Gram-negative bacteria.</title>
        <authorList>
            <person name="Machado H."/>
            <person name="Sonnenschein E.C."/>
            <person name="Melchiorsen J."/>
            <person name="Gram L."/>
        </authorList>
    </citation>
    <scope>NUCLEOTIDE SEQUENCE</scope>
    <source>
        <strain evidence="4">S2052</strain>
    </source>
</reference>
<dbReference type="Pfam" id="PF02311">
    <property type="entry name" value="AraC_binding"/>
    <property type="match status" value="1"/>
</dbReference>
<dbReference type="SUPFAM" id="SSF51215">
    <property type="entry name" value="Regulatory protein AraC"/>
    <property type="match status" value="1"/>
</dbReference>
<evidence type="ECO:0000256" key="2">
    <source>
        <dbReference type="ARBA" id="ARBA00023125"/>
    </source>
</evidence>
<dbReference type="InterPro" id="IPR037923">
    <property type="entry name" value="HTH-like"/>
</dbReference>
<comment type="caution">
    <text evidence="4">The sequence shown here is derived from an EMBL/GenBank/DDBJ whole genome shotgun (WGS) entry which is preliminary data.</text>
</comment>
<evidence type="ECO:0000313" key="4">
    <source>
        <dbReference type="EMBL" id="KJY72816.1"/>
    </source>
</evidence>
<evidence type="ECO:0000256" key="1">
    <source>
        <dbReference type="ARBA" id="ARBA00023015"/>
    </source>
</evidence>
<gene>
    <name evidence="4" type="ORF">TW71_11640</name>
</gene>
<dbReference type="GO" id="GO:0003700">
    <property type="term" value="F:DNA-binding transcription factor activity"/>
    <property type="evidence" value="ECO:0007669"/>
    <property type="project" value="InterPro"/>
</dbReference>